<dbReference type="InterPro" id="IPR019629">
    <property type="entry name" value="Uncharacterised_HI1736/YgjV"/>
</dbReference>
<reference evidence="2 3" key="1">
    <citation type="submission" date="2020-12" db="EMBL/GenBank/DDBJ databases">
        <title>FDA dAtabase for Regulatory Grade micrObial Sequences (FDA-ARGOS): Supporting development and validation of Infectious Disease Dx tests.</title>
        <authorList>
            <person name="Sproer C."/>
            <person name="Gronow S."/>
            <person name="Severitt S."/>
            <person name="Schroder I."/>
            <person name="Tallon L."/>
            <person name="Sadzewicz L."/>
            <person name="Zhao X."/>
            <person name="Boylan J."/>
            <person name="Ott S."/>
            <person name="Bowen H."/>
            <person name="Vavikolanu K."/>
            <person name="Mehta A."/>
            <person name="Aluvathingal J."/>
            <person name="Nadendla S."/>
            <person name="Lowell S."/>
            <person name="Myers T."/>
            <person name="Yan Y."/>
            <person name="Sichtig H."/>
        </authorList>
    </citation>
    <scope>NUCLEOTIDE SEQUENCE [LARGE SCALE GENOMIC DNA]</scope>
    <source>
        <strain evidence="2 3">FDAARGOS_881</strain>
        <plasmid evidence="2 3">unnamed2</plasmid>
    </source>
</reference>
<evidence type="ECO:0000313" key="2">
    <source>
        <dbReference type="EMBL" id="QPT11275.1"/>
    </source>
</evidence>
<keyword evidence="1" id="KW-0472">Membrane</keyword>
<name>A0A7T3E873_SPHPI</name>
<feature type="transmembrane region" description="Helical" evidence="1">
    <location>
        <begin position="102"/>
        <end position="125"/>
    </location>
</feature>
<evidence type="ECO:0000256" key="1">
    <source>
        <dbReference type="SAM" id="Phobius"/>
    </source>
</evidence>
<geneLocation type="plasmid" evidence="2 3">
    <name>unnamed2</name>
</geneLocation>
<feature type="transmembrane region" description="Helical" evidence="1">
    <location>
        <begin position="54"/>
        <end position="81"/>
    </location>
</feature>
<evidence type="ECO:0000313" key="3">
    <source>
        <dbReference type="Proteomes" id="UP000594836"/>
    </source>
</evidence>
<proteinExistence type="predicted"/>
<keyword evidence="2" id="KW-0614">Plasmid</keyword>
<keyword evidence="1" id="KW-0812">Transmembrane</keyword>
<gene>
    <name evidence="2" type="ORF">I6G38_21280</name>
</gene>
<dbReference type="AlphaFoldDB" id="A0A7T3E873"/>
<dbReference type="RefSeq" id="WP_170171734.1">
    <property type="nucleotide sequence ID" value="NZ_CP065715.1"/>
</dbReference>
<protein>
    <submittedName>
        <fullName evidence="2">YgjV family protein</fullName>
    </submittedName>
</protein>
<keyword evidence="1" id="KW-1133">Transmembrane helix</keyword>
<organism evidence="2 3">
    <name type="scientific">Sphingomonas paucimobilis</name>
    <name type="common">Pseudomonas paucimobilis</name>
    <dbReference type="NCBI Taxonomy" id="13689"/>
    <lineage>
        <taxon>Bacteria</taxon>
        <taxon>Pseudomonadati</taxon>
        <taxon>Pseudomonadota</taxon>
        <taxon>Alphaproteobacteria</taxon>
        <taxon>Sphingomonadales</taxon>
        <taxon>Sphingomonadaceae</taxon>
        <taxon>Sphingomonas</taxon>
    </lineage>
</organism>
<dbReference type="EMBL" id="CP065715">
    <property type="protein sequence ID" value="QPT11275.1"/>
    <property type="molecule type" value="Genomic_DNA"/>
</dbReference>
<accession>A0A7T3E873</accession>
<dbReference type="Pfam" id="PF10688">
    <property type="entry name" value="Imp-YgjV"/>
    <property type="match status" value="1"/>
</dbReference>
<sequence length="190" mass="19689">MRRIEIALAIQFAGALAFAMYFMQGGSTTAALCCLVSAAQLLIARTVHDRGSLLLLFAGSALLLLALTALSWNGLTSALALGGGLCGTLARMQASTLRMKKVFLAAAPLSLAHNAITGSGFGLLVDVISIVSNSVAICRRVIGPTYWEIGERGLLLGRGLLTSLPRSSRQTRGVPVLPALVADPGPASNM</sequence>
<dbReference type="Proteomes" id="UP000594836">
    <property type="component" value="Plasmid unnamed2"/>
</dbReference>